<accession>A0A7W9KSX8</accession>
<dbReference type="Proteomes" id="UP000585638">
    <property type="component" value="Unassembled WGS sequence"/>
</dbReference>
<dbReference type="EMBL" id="JACHIR010000004">
    <property type="protein sequence ID" value="MBB5897843.1"/>
    <property type="molecule type" value="Genomic_DNA"/>
</dbReference>
<reference evidence="2 3" key="1">
    <citation type="submission" date="2020-08" db="EMBL/GenBank/DDBJ databases">
        <title>Sequencing the genomes of 1000 actinobacteria strains.</title>
        <authorList>
            <person name="Klenk H.-P."/>
        </authorList>
    </citation>
    <scope>NUCLEOTIDE SEQUENCE [LARGE SCALE GENOMIC DNA]</scope>
    <source>
        <strain evidence="2 3">DSM 43851</strain>
    </source>
</reference>
<evidence type="ECO:0000259" key="1">
    <source>
        <dbReference type="Pfam" id="PF04738"/>
    </source>
</evidence>
<evidence type="ECO:0000313" key="2">
    <source>
        <dbReference type="EMBL" id="MBB5897843.1"/>
    </source>
</evidence>
<keyword evidence="3" id="KW-1185">Reference proteome</keyword>
<protein>
    <recommendedName>
        <fullName evidence="1">Lantibiotic dehydratase N-terminal domain-containing protein</fullName>
    </recommendedName>
</protein>
<name>A0A7W9KSX8_9PSEU</name>
<dbReference type="InterPro" id="IPR006827">
    <property type="entry name" value="Lant_deHydtase_N"/>
</dbReference>
<dbReference type="RefSeq" id="WP_184870329.1">
    <property type="nucleotide sequence ID" value="NZ_JACHIR010000004.1"/>
</dbReference>
<dbReference type="AlphaFoldDB" id="A0A7W9KSX8"/>
<sequence>MQSEVDSHLVPLDGRWSLWRRYAVRSTGLPVEFVDTFAVDRPDDEPAARAATTEAVWSALADDTFMAALTWQNPSVVDTWAHRLAALARSGERPPLSRRNERERVIARYAQRYATKNESIGFFGPVAWGTFTDAAAPLSWRGTLGLRDSTVSFEVWAIVELARSWGERPEVRPHLPVRLHPASTVDYGRLLRPRRPPRNLDGAAAALLAALAPKQTLSMLVADAAATSGLAASTLTEAAEELCAAGVLQVGFLIPFDEHPERRLREQVAEIPDGRVRGDLLVRLDELDAARARVAATATAPAQLHAAMGELATAVRAAGGTATRTISRHDLGRTSVYLDCRRDLDVELGEPLLAALAGPLGLLLRAADWVAAEVGDVVERHMAKALHAMRREVVTLAELQAAVTDVLVPGNDIVAAVHEDFQLRWAEILPDAATGPVRLTTAGLRGLVDALFPERTPCWAAARHHTPDLMLARQPDGGHLWVLGELHVALNTLESRLFATQCADRPSLVDATARDFAAGRVVPLYPHDGVANNSRTYPPPALDPPGGFHYWSFGADHGHEHGVAAVPATAVRVVERDGVLVGVTDGWRAPVAEFFGEFLTSLCVNMFTLRARRAWAPRVLIDEVVVCRESWHVPATDVPLPRSRPQDHTYRCLREWAGRHGMPRHVFVHTPREVKPVYVDFTAPALLDDMARLVRAAAREGLPVTVTEMLPGPDQLWLRDPAGRRYPAELRMVAVRATAADRVVTEA</sequence>
<comment type="caution">
    <text evidence="2">The sequence shown here is derived from an EMBL/GenBank/DDBJ whole genome shotgun (WGS) entry which is preliminary data.</text>
</comment>
<organism evidence="2 3">
    <name type="scientific">Kutzneria kofuensis</name>
    <dbReference type="NCBI Taxonomy" id="103725"/>
    <lineage>
        <taxon>Bacteria</taxon>
        <taxon>Bacillati</taxon>
        <taxon>Actinomycetota</taxon>
        <taxon>Actinomycetes</taxon>
        <taxon>Pseudonocardiales</taxon>
        <taxon>Pseudonocardiaceae</taxon>
        <taxon>Kutzneria</taxon>
    </lineage>
</organism>
<gene>
    <name evidence="2" type="ORF">BJ998_009102</name>
</gene>
<feature type="domain" description="Lantibiotic dehydratase N-terminal" evidence="1">
    <location>
        <begin position="62"/>
        <end position="367"/>
    </location>
</feature>
<dbReference type="Pfam" id="PF04738">
    <property type="entry name" value="Lant_dehydr_N"/>
    <property type="match status" value="1"/>
</dbReference>
<evidence type="ECO:0000313" key="3">
    <source>
        <dbReference type="Proteomes" id="UP000585638"/>
    </source>
</evidence>
<proteinExistence type="predicted"/>